<accession>C3XQL5</accession>
<dbReference type="CDD" id="cd00037">
    <property type="entry name" value="CLECT"/>
    <property type="match status" value="1"/>
</dbReference>
<dbReference type="eggNOG" id="KOG4297">
    <property type="taxonomic scope" value="Eukaryota"/>
</dbReference>
<dbReference type="InterPro" id="IPR016186">
    <property type="entry name" value="C-type_lectin-like/link_sf"/>
</dbReference>
<dbReference type="InterPro" id="IPR001304">
    <property type="entry name" value="C-type_lectin-like"/>
</dbReference>
<dbReference type="InterPro" id="IPR016187">
    <property type="entry name" value="CTDL_fold"/>
</dbReference>
<dbReference type="STRING" id="7739.C3XQL5"/>
<gene>
    <name evidence="2" type="ORF">BRAFLDRAFT_203219</name>
</gene>
<proteinExistence type="predicted"/>
<dbReference type="FunCoup" id="C3XQL5">
    <property type="interactions" value="15"/>
</dbReference>
<reference evidence="2" key="1">
    <citation type="journal article" date="2008" name="Nature">
        <title>The amphioxus genome and the evolution of the chordate karyotype.</title>
        <authorList>
            <consortium name="US DOE Joint Genome Institute (JGI-PGF)"/>
            <person name="Putnam N.H."/>
            <person name="Butts T."/>
            <person name="Ferrier D.E.K."/>
            <person name="Furlong R.F."/>
            <person name="Hellsten U."/>
            <person name="Kawashima T."/>
            <person name="Robinson-Rechavi M."/>
            <person name="Shoguchi E."/>
            <person name="Terry A."/>
            <person name="Yu J.-K."/>
            <person name="Benito-Gutierrez E.L."/>
            <person name="Dubchak I."/>
            <person name="Garcia-Fernandez J."/>
            <person name="Gibson-Brown J.J."/>
            <person name="Grigoriev I.V."/>
            <person name="Horton A.C."/>
            <person name="de Jong P.J."/>
            <person name="Jurka J."/>
            <person name="Kapitonov V.V."/>
            <person name="Kohara Y."/>
            <person name="Kuroki Y."/>
            <person name="Lindquist E."/>
            <person name="Lucas S."/>
            <person name="Osoegawa K."/>
            <person name="Pennacchio L.A."/>
            <person name="Salamov A.A."/>
            <person name="Satou Y."/>
            <person name="Sauka-Spengler T."/>
            <person name="Schmutz J."/>
            <person name="Shin-I T."/>
            <person name="Toyoda A."/>
            <person name="Bronner-Fraser M."/>
            <person name="Fujiyama A."/>
            <person name="Holland L.Z."/>
            <person name="Holland P.W.H."/>
            <person name="Satoh N."/>
            <person name="Rokhsar D.S."/>
        </authorList>
    </citation>
    <scope>NUCLEOTIDE SEQUENCE [LARGE SCALE GENOMIC DNA]</scope>
    <source>
        <strain evidence="2">S238N-H82</strain>
        <tissue evidence="2">Testes</tissue>
    </source>
</reference>
<dbReference type="Gene3D" id="3.10.100.10">
    <property type="entry name" value="Mannose-Binding Protein A, subunit A"/>
    <property type="match status" value="1"/>
</dbReference>
<feature type="domain" description="C-type lectin" evidence="1">
    <location>
        <begin position="9"/>
        <end position="121"/>
    </location>
</feature>
<dbReference type="PANTHER" id="PTHR22803">
    <property type="entry name" value="MANNOSE, PHOSPHOLIPASE, LECTIN RECEPTOR RELATED"/>
    <property type="match status" value="1"/>
</dbReference>
<evidence type="ECO:0000259" key="1">
    <source>
        <dbReference type="PROSITE" id="PS50041"/>
    </source>
</evidence>
<organism>
    <name type="scientific">Branchiostoma floridae</name>
    <name type="common">Florida lancelet</name>
    <name type="synonym">Amphioxus</name>
    <dbReference type="NCBI Taxonomy" id="7739"/>
    <lineage>
        <taxon>Eukaryota</taxon>
        <taxon>Metazoa</taxon>
        <taxon>Chordata</taxon>
        <taxon>Cephalochordata</taxon>
        <taxon>Leptocardii</taxon>
        <taxon>Amphioxiformes</taxon>
        <taxon>Branchiostomatidae</taxon>
        <taxon>Branchiostoma</taxon>
    </lineage>
</organism>
<sequence>RCRNGWIPHNGNCYSFSRNEVSWSTANSICGHYGSLASITSSRENNVITSLIAKSPTKEVWIGLRRRKKRVWWTDGSGVTYMNWAPGEPNNHSGRKWPNKWWTRGEWNDIRCNNEFSFICKARPMRF</sequence>
<dbReference type="SUPFAM" id="SSF56436">
    <property type="entry name" value="C-type lectin-like"/>
    <property type="match status" value="1"/>
</dbReference>
<dbReference type="PROSITE" id="PS50041">
    <property type="entry name" value="C_TYPE_LECTIN_2"/>
    <property type="match status" value="1"/>
</dbReference>
<dbReference type="Pfam" id="PF00059">
    <property type="entry name" value="Lectin_C"/>
    <property type="match status" value="1"/>
</dbReference>
<protein>
    <recommendedName>
        <fullName evidence="1">C-type lectin domain-containing protein</fullName>
    </recommendedName>
</protein>
<dbReference type="SMART" id="SM00034">
    <property type="entry name" value="CLECT"/>
    <property type="match status" value="1"/>
</dbReference>
<dbReference type="FunFam" id="3.10.100.10:FF:000238">
    <property type="match status" value="1"/>
</dbReference>
<dbReference type="InterPro" id="IPR050111">
    <property type="entry name" value="C-type_lectin/snaclec_domain"/>
</dbReference>
<evidence type="ECO:0000313" key="2">
    <source>
        <dbReference type="EMBL" id="EEN69681.1"/>
    </source>
</evidence>
<dbReference type="InParanoid" id="C3XQL5"/>
<feature type="non-terminal residue" evidence="2">
    <location>
        <position position="1"/>
    </location>
</feature>
<dbReference type="EMBL" id="GG666454">
    <property type="protein sequence ID" value="EEN69681.1"/>
    <property type="molecule type" value="Genomic_DNA"/>
</dbReference>
<name>C3XQL5_BRAFL</name>
<dbReference type="AlphaFoldDB" id="C3XQL5"/>